<gene>
    <name evidence="2" type="ORF">C7400_12830</name>
</gene>
<evidence type="ECO:0000313" key="2">
    <source>
        <dbReference type="EMBL" id="PXX07879.1"/>
    </source>
</evidence>
<dbReference type="EMBL" id="QJJV01000028">
    <property type="protein sequence ID" value="PXX07879.1"/>
    <property type="molecule type" value="Genomic_DNA"/>
</dbReference>
<organism evidence="2 3">
    <name type="scientific">Paraburkholderia tropica</name>
    <dbReference type="NCBI Taxonomy" id="92647"/>
    <lineage>
        <taxon>Bacteria</taxon>
        <taxon>Pseudomonadati</taxon>
        <taxon>Pseudomonadota</taxon>
        <taxon>Betaproteobacteria</taxon>
        <taxon>Burkholderiales</taxon>
        <taxon>Burkholderiaceae</taxon>
        <taxon>Paraburkholderia</taxon>
    </lineage>
</organism>
<evidence type="ECO:0000313" key="3">
    <source>
        <dbReference type="Proteomes" id="UP000247515"/>
    </source>
</evidence>
<protein>
    <submittedName>
        <fullName evidence="2">Uncharacterized protein</fullName>
    </submittedName>
</protein>
<accession>A0ABX5MEM3</accession>
<evidence type="ECO:0000256" key="1">
    <source>
        <dbReference type="SAM" id="SignalP"/>
    </source>
</evidence>
<feature type="chain" id="PRO_5045107950" evidence="1">
    <location>
        <begin position="26"/>
        <end position="90"/>
    </location>
</feature>
<keyword evidence="3" id="KW-1185">Reference proteome</keyword>
<feature type="signal peptide" evidence="1">
    <location>
        <begin position="1"/>
        <end position="25"/>
    </location>
</feature>
<dbReference type="Proteomes" id="UP000247515">
    <property type="component" value="Unassembled WGS sequence"/>
</dbReference>
<dbReference type="RefSeq" id="WP_181441089.1">
    <property type="nucleotide sequence ID" value="NZ_JACHWC010000039.1"/>
</dbReference>
<comment type="caution">
    <text evidence="2">The sequence shown here is derived from an EMBL/GenBank/DDBJ whole genome shotgun (WGS) entry which is preliminary data.</text>
</comment>
<sequence length="90" mass="9538">MKGCSLAFLGAVARAATFGFQTAFADVALPATRQSGDITYLSAGIGSDLSSALESMMHRYPLTLEFVGRHAWQHPAERAIGWTVHAVAAT</sequence>
<name>A0ABX5MEM3_9BURK</name>
<proteinExistence type="predicted"/>
<keyword evidence="1" id="KW-0732">Signal</keyword>
<reference evidence="2 3" key="1">
    <citation type="submission" date="2018-05" db="EMBL/GenBank/DDBJ databases">
        <title>Genomic Encyclopedia of Type Strains, Phase IV (KMG-V): Genome sequencing to study the core and pangenomes of soil and plant-associated prokaryotes.</title>
        <authorList>
            <person name="Whitman W."/>
        </authorList>
    </citation>
    <scope>NUCLEOTIDE SEQUENCE [LARGE SCALE GENOMIC DNA]</scope>
    <source>
        <strain evidence="2 3">SIr-6563</strain>
    </source>
</reference>